<dbReference type="AlphaFoldDB" id="T1J9L7"/>
<name>T1J9L7_STRMM</name>
<evidence type="ECO:0000256" key="1">
    <source>
        <dbReference type="ARBA" id="ARBA00010111"/>
    </source>
</evidence>
<dbReference type="HOGENOM" id="CLU_1527105_0_0_1"/>
<evidence type="ECO:0000256" key="2">
    <source>
        <dbReference type="ARBA" id="ARBA00022980"/>
    </source>
</evidence>
<dbReference type="Pfam" id="PF00468">
    <property type="entry name" value="Ribosomal_L34"/>
    <property type="match status" value="1"/>
</dbReference>
<dbReference type="InterPro" id="IPR000271">
    <property type="entry name" value="Ribosomal_bL34"/>
</dbReference>
<dbReference type="GO" id="GO:0003735">
    <property type="term" value="F:structural constituent of ribosome"/>
    <property type="evidence" value="ECO:0007669"/>
    <property type="project" value="InterPro"/>
</dbReference>
<dbReference type="GO" id="GO:0005840">
    <property type="term" value="C:ribosome"/>
    <property type="evidence" value="ECO:0007669"/>
    <property type="project" value="UniProtKB-KW"/>
</dbReference>
<keyword evidence="2" id="KW-0689">Ribosomal protein</keyword>
<dbReference type="GO" id="GO:1990904">
    <property type="term" value="C:ribonucleoprotein complex"/>
    <property type="evidence" value="ECO:0007669"/>
    <property type="project" value="UniProtKB-KW"/>
</dbReference>
<dbReference type="Gene3D" id="1.10.287.3980">
    <property type="match status" value="1"/>
</dbReference>
<sequence>MKELRQDTRWRNIVLEQGAVAAYGGGKLRPACGLRVSALGLRNVSSMSAPVSGLFRAVFLPMHQSVRTTVRNHFPKASEHIRITRHGWKKRMSTIDGQKVIMRRILRGRFEEISWIFYVYENFSPDGIKISILKLTDVMPAPVTSDRKGLGQYEHKTINNYSKPNGKNFEILAKTS</sequence>
<dbReference type="eggNOG" id="ENOG502SBTE">
    <property type="taxonomic scope" value="Eukaryota"/>
</dbReference>
<keyword evidence="3" id="KW-0687">Ribonucleoprotein</keyword>
<evidence type="ECO:0000313" key="5">
    <source>
        <dbReference type="Proteomes" id="UP000014500"/>
    </source>
</evidence>
<accession>T1J9L7</accession>
<dbReference type="EMBL" id="JH431976">
    <property type="status" value="NOT_ANNOTATED_CDS"/>
    <property type="molecule type" value="Genomic_DNA"/>
</dbReference>
<keyword evidence="5" id="KW-1185">Reference proteome</keyword>
<evidence type="ECO:0000313" key="4">
    <source>
        <dbReference type="EnsemblMetazoa" id="SMAR010414-PA"/>
    </source>
</evidence>
<reference evidence="5" key="1">
    <citation type="submission" date="2011-05" db="EMBL/GenBank/DDBJ databases">
        <authorList>
            <person name="Richards S.R."/>
            <person name="Qu J."/>
            <person name="Jiang H."/>
            <person name="Jhangiani S.N."/>
            <person name="Agravi P."/>
            <person name="Goodspeed R."/>
            <person name="Gross S."/>
            <person name="Mandapat C."/>
            <person name="Jackson L."/>
            <person name="Mathew T."/>
            <person name="Pu L."/>
            <person name="Thornton R."/>
            <person name="Saada N."/>
            <person name="Wilczek-Boney K.B."/>
            <person name="Lee S."/>
            <person name="Kovar C."/>
            <person name="Wu Y."/>
            <person name="Scherer S.E."/>
            <person name="Worley K.C."/>
            <person name="Muzny D.M."/>
            <person name="Gibbs R."/>
        </authorList>
    </citation>
    <scope>NUCLEOTIDE SEQUENCE</scope>
    <source>
        <strain evidence="5">Brora</strain>
    </source>
</reference>
<dbReference type="GO" id="GO:0006412">
    <property type="term" value="P:translation"/>
    <property type="evidence" value="ECO:0007669"/>
    <property type="project" value="InterPro"/>
</dbReference>
<dbReference type="Proteomes" id="UP000014500">
    <property type="component" value="Unassembled WGS sequence"/>
</dbReference>
<proteinExistence type="inferred from homology"/>
<reference evidence="4" key="2">
    <citation type="submission" date="2015-02" db="UniProtKB">
        <authorList>
            <consortium name="EnsemblMetazoa"/>
        </authorList>
    </citation>
    <scope>IDENTIFICATION</scope>
</reference>
<protein>
    <submittedName>
        <fullName evidence="4">Uncharacterized protein</fullName>
    </submittedName>
</protein>
<evidence type="ECO:0000256" key="3">
    <source>
        <dbReference type="ARBA" id="ARBA00023274"/>
    </source>
</evidence>
<dbReference type="EnsemblMetazoa" id="SMAR010414-RA">
    <property type="protein sequence ID" value="SMAR010414-PA"/>
    <property type="gene ID" value="SMAR010414"/>
</dbReference>
<comment type="similarity">
    <text evidence="1">Belongs to the bacterial ribosomal protein bL34 family.</text>
</comment>
<organism evidence="4 5">
    <name type="scientific">Strigamia maritima</name>
    <name type="common">European centipede</name>
    <name type="synonym">Geophilus maritimus</name>
    <dbReference type="NCBI Taxonomy" id="126957"/>
    <lineage>
        <taxon>Eukaryota</taxon>
        <taxon>Metazoa</taxon>
        <taxon>Ecdysozoa</taxon>
        <taxon>Arthropoda</taxon>
        <taxon>Myriapoda</taxon>
        <taxon>Chilopoda</taxon>
        <taxon>Pleurostigmophora</taxon>
        <taxon>Geophilomorpha</taxon>
        <taxon>Linotaeniidae</taxon>
        <taxon>Strigamia</taxon>
    </lineage>
</organism>